<accession>A0A0K2USG2</accession>
<proteinExistence type="predicted"/>
<reference evidence="1" key="1">
    <citation type="submission" date="2014-05" db="EMBL/GenBank/DDBJ databases">
        <authorList>
            <person name="Chronopoulou M."/>
        </authorList>
    </citation>
    <scope>NUCLEOTIDE SEQUENCE</scope>
    <source>
        <tissue evidence="1">Whole organism</tissue>
    </source>
</reference>
<dbReference type="AlphaFoldDB" id="A0A0K2USG2"/>
<dbReference type="EMBL" id="HACA01023619">
    <property type="protein sequence ID" value="CDW40980.1"/>
    <property type="molecule type" value="Transcribed_RNA"/>
</dbReference>
<evidence type="ECO:0000313" key="1">
    <source>
        <dbReference type="EMBL" id="CDW40980.1"/>
    </source>
</evidence>
<name>A0A0K2USG2_LEPSM</name>
<protein>
    <submittedName>
        <fullName evidence="1">Uncharacterized protein</fullName>
    </submittedName>
</protein>
<sequence length="18" mass="2140">MNFWPRTTGPLRAQILTH</sequence>
<organism evidence="1">
    <name type="scientific">Lepeophtheirus salmonis</name>
    <name type="common">Salmon louse</name>
    <name type="synonym">Caligus salmonis</name>
    <dbReference type="NCBI Taxonomy" id="72036"/>
    <lineage>
        <taxon>Eukaryota</taxon>
        <taxon>Metazoa</taxon>
        <taxon>Ecdysozoa</taxon>
        <taxon>Arthropoda</taxon>
        <taxon>Crustacea</taxon>
        <taxon>Multicrustacea</taxon>
        <taxon>Hexanauplia</taxon>
        <taxon>Copepoda</taxon>
        <taxon>Siphonostomatoida</taxon>
        <taxon>Caligidae</taxon>
        <taxon>Lepeophtheirus</taxon>
    </lineage>
</organism>